<dbReference type="PANTHER" id="PTHR38590:SF1">
    <property type="entry name" value="BLL0828 PROTEIN"/>
    <property type="match status" value="1"/>
</dbReference>
<accession>A0A2A4I7D3</accession>
<dbReference type="SUPFAM" id="SSF52980">
    <property type="entry name" value="Restriction endonuclease-like"/>
    <property type="match status" value="1"/>
</dbReference>
<keyword evidence="2" id="KW-0378">Hydrolase</keyword>
<dbReference type="Proteomes" id="UP000218323">
    <property type="component" value="Unassembled WGS sequence"/>
</dbReference>
<dbReference type="PANTHER" id="PTHR38590">
    <property type="entry name" value="BLL0828 PROTEIN"/>
    <property type="match status" value="1"/>
</dbReference>
<reference evidence="2 3" key="1">
    <citation type="submission" date="2017-09" db="EMBL/GenBank/DDBJ databases">
        <title>Sphingomonas adhaesiva DSM 7418, whole genome shotgun sequence.</title>
        <authorList>
            <person name="Feng G."/>
            <person name="Zhu H."/>
        </authorList>
    </citation>
    <scope>NUCLEOTIDE SEQUENCE [LARGE SCALE GENOMIC DNA]</scope>
    <source>
        <strain evidence="2 3">DSM 7418</strain>
    </source>
</reference>
<dbReference type="InterPro" id="IPR047216">
    <property type="entry name" value="Endonuclease_DUF559_bact"/>
</dbReference>
<feature type="domain" description="DUF559" evidence="1">
    <location>
        <begin position="1"/>
        <end position="98"/>
    </location>
</feature>
<protein>
    <submittedName>
        <fullName evidence="2">Endonuclease domain-containing protein</fullName>
    </submittedName>
</protein>
<sequence length="118" mass="13180">MRRAMTEPENRLWLALRGRRLNGVKFARQVVVGPYIVDFCARTPRLAIEVDGDTHTDQSRDDRRTSALARMGYRVIRFANSDIMTNIDGVLHDIGVALAATPHPTLSPPGRGLSDDRP</sequence>
<dbReference type="GO" id="GO:0004519">
    <property type="term" value="F:endonuclease activity"/>
    <property type="evidence" value="ECO:0007669"/>
    <property type="project" value="UniProtKB-KW"/>
</dbReference>
<dbReference type="InterPro" id="IPR007569">
    <property type="entry name" value="DUF559"/>
</dbReference>
<gene>
    <name evidence="2" type="ORF">COA07_11940</name>
</gene>
<dbReference type="AlphaFoldDB" id="A0A2A4I7D3"/>
<dbReference type="Gene3D" id="3.40.960.10">
    <property type="entry name" value="VSR Endonuclease"/>
    <property type="match status" value="1"/>
</dbReference>
<evidence type="ECO:0000313" key="3">
    <source>
        <dbReference type="Proteomes" id="UP000218323"/>
    </source>
</evidence>
<evidence type="ECO:0000313" key="2">
    <source>
        <dbReference type="EMBL" id="PCG14096.1"/>
    </source>
</evidence>
<name>A0A2A4I7D3_9SPHN</name>
<dbReference type="Pfam" id="PF04480">
    <property type="entry name" value="DUF559"/>
    <property type="match status" value="1"/>
</dbReference>
<dbReference type="InterPro" id="IPR011335">
    <property type="entry name" value="Restrct_endonuc-II-like"/>
</dbReference>
<keyword evidence="3" id="KW-1185">Reference proteome</keyword>
<dbReference type="EMBL" id="NWVC01000005">
    <property type="protein sequence ID" value="PCG14096.1"/>
    <property type="molecule type" value="Genomic_DNA"/>
</dbReference>
<keyword evidence="2" id="KW-0540">Nuclease</keyword>
<keyword evidence="2" id="KW-0255">Endonuclease</keyword>
<evidence type="ECO:0000259" key="1">
    <source>
        <dbReference type="Pfam" id="PF04480"/>
    </source>
</evidence>
<proteinExistence type="predicted"/>
<organism evidence="2 3">
    <name type="scientific">Sphingomonas adhaesiva</name>
    <dbReference type="NCBI Taxonomy" id="28212"/>
    <lineage>
        <taxon>Bacteria</taxon>
        <taxon>Pseudomonadati</taxon>
        <taxon>Pseudomonadota</taxon>
        <taxon>Alphaproteobacteria</taxon>
        <taxon>Sphingomonadales</taxon>
        <taxon>Sphingomonadaceae</taxon>
        <taxon>Sphingomonas</taxon>
    </lineage>
</organism>
<dbReference type="CDD" id="cd01038">
    <property type="entry name" value="Endonuclease_DUF559"/>
    <property type="match status" value="1"/>
</dbReference>
<comment type="caution">
    <text evidence="2">The sequence shown here is derived from an EMBL/GenBank/DDBJ whole genome shotgun (WGS) entry which is preliminary data.</text>
</comment>